<sequence>MNRTLRMWMIWVMAAAAPFFIFPSEAAVWDGPRSYPAAQKVEDAYVYIKYVDIHGRDIYATQTIKGVSGDYVNGNDYIRNITTYRFVRTEPGRVQFDAKRRGTIKIVYEKEQKGAR</sequence>
<evidence type="ECO:0008006" key="4">
    <source>
        <dbReference type="Google" id="ProtNLM"/>
    </source>
</evidence>
<dbReference type="EMBL" id="JABZMK010000009">
    <property type="protein sequence ID" value="MBF1129063.1"/>
    <property type="molecule type" value="Genomic_DNA"/>
</dbReference>
<keyword evidence="1" id="KW-0732">Signal</keyword>
<protein>
    <recommendedName>
        <fullName evidence="4">TonB C-terminal domain-containing protein</fullName>
    </recommendedName>
</protein>
<organism evidence="2 3">
    <name type="scientific">Dialister invisus</name>
    <dbReference type="NCBI Taxonomy" id="218538"/>
    <lineage>
        <taxon>Bacteria</taxon>
        <taxon>Bacillati</taxon>
        <taxon>Bacillota</taxon>
        <taxon>Negativicutes</taxon>
        <taxon>Veillonellales</taxon>
        <taxon>Veillonellaceae</taxon>
        <taxon>Dialister</taxon>
    </lineage>
</organism>
<dbReference type="Proteomes" id="UP000757890">
    <property type="component" value="Unassembled WGS sequence"/>
</dbReference>
<accession>A0A930FR11</accession>
<reference evidence="2" key="1">
    <citation type="submission" date="2020-04" db="EMBL/GenBank/DDBJ databases">
        <title>Deep metagenomics examines the oral microbiome during advanced dental caries in children, revealing novel taxa and co-occurrences with host molecules.</title>
        <authorList>
            <person name="Baker J.L."/>
            <person name="Morton J.T."/>
            <person name="Dinis M."/>
            <person name="Alvarez R."/>
            <person name="Tran N.C."/>
            <person name="Knight R."/>
            <person name="Edlund A."/>
        </authorList>
    </citation>
    <scope>NUCLEOTIDE SEQUENCE</scope>
    <source>
        <strain evidence="2">JCVI_32_bin.14</strain>
    </source>
</reference>
<proteinExistence type="predicted"/>
<feature type="chain" id="PRO_5038084525" description="TonB C-terminal domain-containing protein" evidence="1">
    <location>
        <begin position="27"/>
        <end position="116"/>
    </location>
</feature>
<name>A0A930FR11_9FIRM</name>
<comment type="caution">
    <text evidence="2">The sequence shown here is derived from an EMBL/GenBank/DDBJ whole genome shotgun (WGS) entry which is preliminary data.</text>
</comment>
<dbReference type="AlphaFoldDB" id="A0A930FR11"/>
<feature type="signal peptide" evidence="1">
    <location>
        <begin position="1"/>
        <end position="26"/>
    </location>
</feature>
<gene>
    <name evidence="2" type="ORF">HXL70_03345</name>
</gene>
<dbReference type="RefSeq" id="WP_276639084.1">
    <property type="nucleotide sequence ID" value="NZ_DAWCXG010000106.1"/>
</dbReference>
<evidence type="ECO:0000256" key="1">
    <source>
        <dbReference type="SAM" id="SignalP"/>
    </source>
</evidence>
<evidence type="ECO:0000313" key="3">
    <source>
        <dbReference type="Proteomes" id="UP000757890"/>
    </source>
</evidence>
<evidence type="ECO:0000313" key="2">
    <source>
        <dbReference type="EMBL" id="MBF1129063.1"/>
    </source>
</evidence>